<evidence type="ECO:0000313" key="4">
    <source>
        <dbReference type="Proteomes" id="UP000692954"/>
    </source>
</evidence>
<name>A0A8S1R064_9CILI</name>
<keyword evidence="4" id="KW-1185">Reference proteome</keyword>
<accession>A0A8S1R064</accession>
<evidence type="ECO:0000256" key="1">
    <source>
        <dbReference type="SAM" id="MobiDB-lite"/>
    </source>
</evidence>
<feature type="compositionally biased region" description="Polar residues" evidence="1">
    <location>
        <begin position="1"/>
        <end position="23"/>
    </location>
</feature>
<comment type="caution">
    <text evidence="3">The sequence shown here is derived from an EMBL/GenBank/DDBJ whole genome shotgun (WGS) entry which is preliminary data.</text>
</comment>
<dbReference type="PANTHER" id="PTHR21534:SF0">
    <property type="entry name" value="KATANIN-INTERACTING PROTEIN"/>
    <property type="match status" value="1"/>
</dbReference>
<dbReference type="Pfam" id="PF14652">
    <property type="entry name" value="DUF4457"/>
    <property type="match status" value="3"/>
</dbReference>
<reference evidence="3" key="1">
    <citation type="submission" date="2021-01" db="EMBL/GenBank/DDBJ databases">
        <authorList>
            <consortium name="Genoscope - CEA"/>
            <person name="William W."/>
        </authorList>
    </citation>
    <scope>NUCLEOTIDE SEQUENCE</scope>
</reference>
<proteinExistence type="predicted"/>
<dbReference type="Proteomes" id="UP000692954">
    <property type="component" value="Unassembled WGS sequence"/>
</dbReference>
<dbReference type="PANTHER" id="PTHR21534">
    <property type="entry name" value="KATANIN-INTERACTING PROTEIN"/>
    <property type="match status" value="1"/>
</dbReference>
<feature type="region of interest" description="Disordered" evidence="1">
    <location>
        <begin position="1"/>
        <end position="29"/>
    </location>
</feature>
<dbReference type="EMBL" id="CAJJDN010000131">
    <property type="protein sequence ID" value="CAD8121238.1"/>
    <property type="molecule type" value="Genomic_DNA"/>
</dbReference>
<dbReference type="OrthoDB" id="295939at2759"/>
<gene>
    <name evidence="3" type="ORF">PSON_ATCC_30995.1.T1310036</name>
</gene>
<evidence type="ECO:0000313" key="3">
    <source>
        <dbReference type="EMBL" id="CAD8121238.1"/>
    </source>
</evidence>
<evidence type="ECO:0000259" key="2">
    <source>
        <dbReference type="Pfam" id="PF14652"/>
    </source>
</evidence>
<sequence length="1004" mass="116755">MSVSRLQYQKPQLTRQVSASSRMTPKDINPDNTIMSFLKSMDTKHAAMLNRSIRQGEKFNLRNQQTQSNNQLLNSRTQISTVERQILNNLELRIQKLPQKEQEYVKLILGQIENGEQKHEELIQFFKNNKTKRIQLRILSNYGNNTQVGLTGIELLSQQTNLIKITSIISDDDSNNTITNLINGHNLIINQEYMWITNYKQFPITITLFYVEDTDLLTHVKIWNFNKNRKELDKCVQNIEIIQNEQQVWQGQLKRGVGNTYTEYADVLELKFNNTNKEISQPFYQSMQSIVTKQSDDNIINQSKASNQFKHPKPKMMKNPFDDDKRIKQPEPQSAKQQISQKRLFKNPMNLFPQKQLTEEDSTNTNIKKGVAQIAAGFMKQRKKGITIPDCPIGNLLIFKLLKNWGDMFHIGLTGIEIFDYLGNKVKITEVNGFFKNANVLFDDNYLTQDEKCMCLERIEKNMEIKLKFKETKIAMIRIWNYNKGRTYRNKGVRKMEILIGMDSSDSVDAIFNDEIKQANATCNSDNAEYIMFTNNQQILDKISQSDWLNTLHETQIQQQKQILENTIKLSRPDTATFLKQKQNNAILTKQGSDKYILKKPFVSIVNTLPTVTMKTLTIYILKNWGDKYVGLDKIEIHDKYGQSLKIKKYKVITYQSETIMNSDERWQFHNGQIKIQFSFPQAIQISRILIWNFNKEDELEKGVQLINIEGDDQILNTIQGIFLRKGHGLSDANEPQVIDLPYQQNIKTILANYQFEKSIYWDYETAQLPQGTKITIKLISTWGDLHYIGLNGIELFDPNGDLIIPKLYAKPYSIKELPEMEMDVRTPDKLLNNCNVTLDAKQIWLSPFVNSYTNRLQTNINSSVFDNVNYQVNKLILLFDTPQQVSAISFYNYSKTPVRGVKECEISMDDYIIYQGYLNLSTLTQTPRGITGNNKTTVLFTRDERLIEQIGSVQIRESIIGSETILINEYQRETINSIRNKQVRNQQQKLYKELDRPTTTQVY</sequence>
<organism evidence="3 4">
    <name type="scientific">Paramecium sonneborni</name>
    <dbReference type="NCBI Taxonomy" id="65129"/>
    <lineage>
        <taxon>Eukaryota</taxon>
        <taxon>Sar</taxon>
        <taxon>Alveolata</taxon>
        <taxon>Ciliophora</taxon>
        <taxon>Intramacronucleata</taxon>
        <taxon>Oligohymenophorea</taxon>
        <taxon>Peniculida</taxon>
        <taxon>Parameciidae</taxon>
        <taxon>Paramecium</taxon>
    </lineage>
</organism>
<dbReference type="InterPro" id="IPR027859">
    <property type="entry name" value="KATNIP_dom"/>
</dbReference>
<feature type="domain" description="KATNIP" evidence="2">
    <location>
        <begin position="431"/>
        <end position="656"/>
    </location>
</feature>
<dbReference type="InterPro" id="IPR026704">
    <property type="entry name" value="KATNIP"/>
</dbReference>
<feature type="domain" description="KATNIP" evidence="2">
    <location>
        <begin position="169"/>
        <end position="294"/>
    </location>
</feature>
<protein>
    <recommendedName>
        <fullName evidence="2">KATNIP domain-containing protein</fullName>
    </recommendedName>
</protein>
<dbReference type="AlphaFoldDB" id="A0A8S1R064"/>
<feature type="domain" description="KATNIP" evidence="2">
    <location>
        <begin position="671"/>
        <end position="920"/>
    </location>
</feature>